<organism evidence="6 7">
    <name type="scientific">Bosea lupini</name>
    <dbReference type="NCBI Taxonomy" id="1036779"/>
    <lineage>
        <taxon>Bacteria</taxon>
        <taxon>Pseudomonadati</taxon>
        <taxon>Pseudomonadota</taxon>
        <taxon>Alphaproteobacteria</taxon>
        <taxon>Hyphomicrobiales</taxon>
        <taxon>Boseaceae</taxon>
        <taxon>Bosea</taxon>
    </lineage>
</organism>
<keyword evidence="4 6" id="KW-0067">ATP-binding</keyword>
<dbReference type="GO" id="GO:0015697">
    <property type="term" value="P:quaternary ammonium group transport"/>
    <property type="evidence" value="ECO:0007669"/>
    <property type="project" value="UniProtKB-ARBA"/>
</dbReference>
<dbReference type="InterPro" id="IPR017871">
    <property type="entry name" value="ABC_transporter-like_CS"/>
</dbReference>
<dbReference type="PANTHER" id="PTHR42781">
    <property type="entry name" value="SPERMIDINE/PUTRESCINE IMPORT ATP-BINDING PROTEIN POTA"/>
    <property type="match status" value="1"/>
</dbReference>
<evidence type="ECO:0000256" key="3">
    <source>
        <dbReference type="ARBA" id="ARBA00022741"/>
    </source>
</evidence>
<feature type="domain" description="ABC transporter" evidence="5">
    <location>
        <begin position="14"/>
        <end position="242"/>
    </location>
</feature>
<dbReference type="InterPro" id="IPR008995">
    <property type="entry name" value="Mo/tungstate-bd_C_term_dom"/>
</dbReference>
<dbReference type="EMBL" id="FOAN01000020">
    <property type="protein sequence ID" value="SEM71754.1"/>
    <property type="molecule type" value="Genomic_DNA"/>
</dbReference>
<dbReference type="SUPFAM" id="SSF52540">
    <property type="entry name" value="P-loop containing nucleoside triphosphate hydrolases"/>
    <property type="match status" value="1"/>
</dbReference>
<dbReference type="FunFam" id="3.40.50.300:FF:000425">
    <property type="entry name" value="Probable ABC transporter, ATP-binding subunit"/>
    <property type="match status" value="1"/>
</dbReference>
<dbReference type="InterPro" id="IPR003593">
    <property type="entry name" value="AAA+_ATPase"/>
</dbReference>
<reference evidence="7" key="1">
    <citation type="submission" date="2016-10" db="EMBL/GenBank/DDBJ databases">
        <authorList>
            <person name="Varghese N."/>
            <person name="Submissions S."/>
        </authorList>
    </citation>
    <scope>NUCLEOTIDE SEQUENCE [LARGE SCALE GENOMIC DNA]</scope>
    <source>
        <strain evidence="7">LMG 26383,CCUG 61248,R- 45681</strain>
    </source>
</reference>
<sequence length="362" mass="38636">MEKPVSTSPLGQTLAVSGVSHSYAGAQAVDDVNFVVPAGSIAAILGPSGCGKSTMLRIVCGLLRPGVGKVMIGDRDVTDVPARERKVGMVFQNYALFPHMTVAENIAYGLSGLPREERRERVAQMMSIVRLEPFANRLPRQMSGGQQQRVAVARALAPRPALLLLDEPFAALDRSLRADLQFEFVQLQRSLGITAIIVTHDQEEAQSVAEQLIVMNKGRVEQSGPPAELYDKPANLFVNGFVGHASLLKATVARADDGNGLLRLASGSQLAMPGPVGFVPTSDVVLAVRPEHVKLAASPTPGALLAKRVLSVPLGHLMVHDLLVEGATPVRAIADRASESAELPRDVFVSFALDRCRLFPAP</sequence>
<dbReference type="SUPFAM" id="SSF50331">
    <property type="entry name" value="MOP-like"/>
    <property type="match status" value="1"/>
</dbReference>
<dbReference type="Proteomes" id="UP000199664">
    <property type="component" value="Unassembled WGS sequence"/>
</dbReference>
<dbReference type="STRING" id="1036779.SAMN04515666_12034"/>
<keyword evidence="7" id="KW-1185">Reference proteome</keyword>
<dbReference type="Gene3D" id="2.40.50.100">
    <property type="match status" value="1"/>
</dbReference>
<proteinExistence type="inferred from homology"/>
<dbReference type="PROSITE" id="PS00211">
    <property type="entry name" value="ABC_TRANSPORTER_1"/>
    <property type="match status" value="1"/>
</dbReference>
<protein>
    <submittedName>
        <fullName evidence="6">Putative spermidine/putrescine transport system ATP-binding protein</fullName>
    </submittedName>
</protein>
<name>A0A1H8AP53_9HYPH</name>
<gene>
    <name evidence="6" type="ORF">SAMN04515666_12034</name>
</gene>
<evidence type="ECO:0000259" key="5">
    <source>
        <dbReference type="PROSITE" id="PS50893"/>
    </source>
</evidence>
<evidence type="ECO:0000256" key="2">
    <source>
        <dbReference type="ARBA" id="ARBA00022448"/>
    </source>
</evidence>
<dbReference type="InterPro" id="IPR027417">
    <property type="entry name" value="P-loop_NTPase"/>
</dbReference>
<accession>A0A1H8AP53</accession>
<dbReference type="Pfam" id="PF00005">
    <property type="entry name" value="ABC_tran"/>
    <property type="match status" value="1"/>
</dbReference>
<dbReference type="GO" id="GO:0016887">
    <property type="term" value="F:ATP hydrolysis activity"/>
    <property type="evidence" value="ECO:0007669"/>
    <property type="project" value="InterPro"/>
</dbReference>
<keyword evidence="3" id="KW-0547">Nucleotide-binding</keyword>
<dbReference type="AlphaFoldDB" id="A0A1H8AP53"/>
<dbReference type="PANTHER" id="PTHR42781:SF4">
    <property type="entry name" value="SPERMIDINE_PUTRESCINE IMPORT ATP-BINDING PROTEIN POTA"/>
    <property type="match status" value="1"/>
</dbReference>
<dbReference type="Gene3D" id="3.40.50.300">
    <property type="entry name" value="P-loop containing nucleotide triphosphate hydrolases"/>
    <property type="match status" value="1"/>
</dbReference>
<keyword evidence="2" id="KW-0813">Transport</keyword>
<comment type="similarity">
    <text evidence="1">Belongs to the ABC transporter superfamily.</text>
</comment>
<evidence type="ECO:0000313" key="6">
    <source>
        <dbReference type="EMBL" id="SEM71754.1"/>
    </source>
</evidence>
<dbReference type="InterPro" id="IPR050093">
    <property type="entry name" value="ABC_SmlMolc_Importer"/>
</dbReference>
<evidence type="ECO:0000256" key="1">
    <source>
        <dbReference type="ARBA" id="ARBA00005417"/>
    </source>
</evidence>
<dbReference type="GO" id="GO:0005524">
    <property type="term" value="F:ATP binding"/>
    <property type="evidence" value="ECO:0007669"/>
    <property type="project" value="UniProtKB-KW"/>
</dbReference>
<dbReference type="SMART" id="SM00382">
    <property type="entry name" value="AAA"/>
    <property type="match status" value="1"/>
</dbReference>
<dbReference type="PROSITE" id="PS50893">
    <property type="entry name" value="ABC_TRANSPORTER_2"/>
    <property type="match status" value="1"/>
</dbReference>
<evidence type="ECO:0000313" key="7">
    <source>
        <dbReference type="Proteomes" id="UP000199664"/>
    </source>
</evidence>
<evidence type="ECO:0000256" key="4">
    <source>
        <dbReference type="ARBA" id="ARBA00022840"/>
    </source>
</evidence>
<dbReference type="InterPro" id="IPR003439">
    <property type="entry name" value="ABC_transporter-like_ATP-bd"/>
</dbReference>